<dbReference type="PROSITE" id="PS50240">
    <property type="entry name" value="TRYPSIN_DOM"/>
    <property type="match status" value="1"/>
</dbReference>
<dbReference type="PANTHER" id="PTHR24253:SF144">
    <property type="entry name" value="CHYMOTRYPSIN-LIKE PROTEASE CTRL-1-RELATED"/>
    <property type="match status" value="1"/>
</dbReference>
<dbReference type="PRINTS" id="PR00722">
    <property type="entry name" value="CHYMOTRYPSIN"/>
</dbReference>
<dbReference type="SMART" id="SM00020">
    <property type="entry name" value="Tryp_SPc"/>
    <property type="match status" value="1"/>
</dbReference>
<evidence type="ECO:0000256" key="6">
    <source>
        <dbReference type="ARBA" id="ARBA00023180"/>
    </source>
</evidence>
<dbReference type="CDD" id="cd00190">
    <property type="entry name" value="Tryp_SPc"/>
    <property type="match status" value="1"/>
</dbReference>
<reference evidence="8" key="1">
    <citation type="submission" date="2025-08" db="UniProtKB">
        <authorList>
            <consortium name="Ensembl"/>
        </authorList>
    </citation>
    <scope>IDENTIFICATION</scope>
</reference>
<dbReference type="InterPro" id="IPR043504">
    <property type="entry name" value="Peptidase_S1_PA_chymotrypsin"/>
</dbReference>
<accession>A0A3Q0RZU7</accession>
<dbReference type="InterPro" id="IPR018114">
    <property type="entry name" value="TRYPSIN_HIS"/>
</dbReference>
<keyword evidence="2" id="KW-0732">Signal</keyword>
<evidence type="ECO:0000256" key="1">
    <source>
        <dbReference type="ARBA" id="ARBA00022670"/>
    </source>
</evidence>
<dbReference type="PANTHER" id="PTHR24253">
    <property type="entry name" value="TRANSMEMBRANE PROTEASE SERINE"/>
    <property type="match status" value="1"/>
</dbReference>
<evidence type="ECO:0000256" key="5">
    <source>
        <dbReference type="ARBA" id="ARBA00023157"/>
    </source>
</evidence>
<keyword evidence="1" id="KW-0645">Protease</keyword>
<evidence type="ECO:0000313" key="9">
    <source>
        <dbReference type="Proteomes" id="UP000261340"/>
    </source>
</evidence>
<dbReference type="GeneTree" id="ENSGT00940000163160"/>
<dbReference type="InterPro" id="IPR001314">
    <property type="entry name" value="Peptidase_S1A"/>
</dbReference>
<dbReference type="InterPro" id="IPR009003">
    <property type="entry name" value="Peptidase_S1_PA"/>
</dbReference>
<dbReference type="Pfam" id="PF00089">
    <property type="entry name" value="Trypsin"/>
    <property type="match status" value="1"/>
</dbReference>
<proteinExistence type="predicted"/>
<evidence type="ECO:0000256" key="2">
    <source>
        <dbReference type="ARBA" id="ARBA00022729"/>
    </source>
</evidence>
<organism evidence="8 9">
    <name type="scientific">Amphilophus citrinellus</name>
    <name type="common">Midas cichlid</name>
    <name type="synonym">Cichlasoma citrinellum</name>
    <dbReference type="NCBI Taxonomy" id="61819"/>
    <lineage>
        <taxon>Eukaryota</taxon>
        <taxon>Metazoa</taxon>
        <taxon>Chordata</taxon>
        <taxon>Craniata</taxon>
        <taxon>Vertebrata</taxon>
        <taxon>Euteleostomi</taxon>
        <taxon>Actinopterygii</taxon>
        <taxon>Neopterygii</taxon>
        <taxon>Teleostei</taxon>
        <taxon>Neoteleostei</taxon>
        <taxon>Acanthomorphata</taxon>
        <taxon>Ovalentaria</taxon>
        <taxon>Cichlomorphae</taxon>
        <taxon>Cichliformes</taxon>
        <taxon>Cichlidae</taxon>
        <taxon>New World cichlids</taxon>
        <taxon>Cichlasomatinae</taxon>
        <taxon>Heroini</taxon>
        <taxon>Amphilophus</taxon>
    </lineage>
</organism>
<evidence type="ECO:0000256" key="4">
    <source>
        <dbReference type="ARBA" id="ARBA00022825"/>
    </source>
</evidence>
<name>A0A3Q0RZU7_AMPCI</name>
<protein>
    <recommendedName>
        <fullName evidence="7">Peptidase S1 domain-containing protein</fullName>
    </recommendedName>
</protein>
<dbReference type="SUPFAM" id="SSF50494">
    <property type="entry name" value="Trypsin-like serine proteases"/>
    <property type="match status" value="1"/>
</dbReference>
<dbReference type="STRING" id="61819.ENSACIP00000015947"/>
<sequence length="403" mass="43960">INIYTCLEICLHICKFDYTHRSEYVSFLLSECGMAVGNNRIIGGQDAPPGSWPWQVLLAISGFFQCGGSLISDQWVLTAAHCITSQEVNDAVVVLGLQSWSGPYTNLLTRKLDKVICHPQYSFITHKNDICLLRLSAPVNFTNYIRPICLASENSTFNDGTSSWVTGFGISNLTFPDTLQEVNVPVVGNNKCQCYNNDLVLAKVTENMICTGPEAGGKSPCFGDGGGPLMINKDSVWIQSGIVSYSVGCAQPLRPHVYTRVSKYQKWISDTITDKKPGFVTFTSPGTDSDLNFNCSAFVRPTPVPATVPTTVPINVGITVPTTVPINVSKTVPTTAVKCNSVFCSGGNLILLTHFTSLYQTKCSTRHDVSSQCYGSFFISFSTDRAEILSIIYSAMKKCLRPS</sequence>
<dbReference type="Proteomes" id="UP000261340">
    <property type="component" value="Unplaced"/>
</dbReference>
<dbReference type="GO" id="GO:0006508">
    <property type="term" value="P:proteolysis"/>
    <property type="evidence" value="ECO:0007669"/>
    <property type="project" value="UniProtKB-KW"/>
</dbReference>
<dbReference type="GO" id="GO:0004252">
    <property type="term" value="F:serine-type endopeptidase activity"/>
    <property type="evidence" value="ECO:0007669"/>
    <property type="project" value="InterPro"/>
</dbReference>
<dbReference type="FunFam" id="2.40.10.10:FF:000024">
    <property type="entry name" value="Serine protease 53"/>
    <property type="match status" value="1"/>
</dbReference>
<keyword evidence="9" id="KW-1185">Reference proteome</keyword>
<dbReference type="InterPro" id="IPR001254">
    <property type="entry name" value="Trypsin_dom"/>
</dbReference>
<keyword evidence="5" id="KW-1015">Disulfide bond</keyword>
<evidence type="ECO:0000313" key="8">
    <source>
        <dbReference type="Ensembl" id="ENSACIP00000015947.1"/>
    </source>
</evidence>
<keyword evidence="3" id="KW-0378">Hydrolase</keyword>
<dbReference type="PROSITE" id="PS00134">
    <property type="entry name" value="TRYPSIN_HIS"/>
    <property type="match status" value="1"/>
</dbReference>
<feature type="domain" description="Peptidase S1" evidence="7">
    <location>
        <begin position="41"/>
        <end position="273"/>
    </location>
</feature>
<dbReference type="Gene3D" id="2.40.10.10">
    <property type="entry name" value="Trypsin-like serine proteases"/>
    <property type="match status" value="2"/>
</dbReference>
<keyword evidence="6" id="KW-0325">Glycoprotein</keyword>
<evidence type="ECO:0000256" key="3">
    <source>
        <dbReference type="ARBA" id="ARBA00022801"/>
    </source>
</evidence>
<dbReference type="Ensembl" id="ENSACIT00000016366.1">
    <property type="protein sequence ID" value="ENSACIP00000015947.1"/>
    <property type="gene ID" value="ENSACIG00000012207.1"/>
</dbReference>
<keyword evidence="4" id="KW-0720">Serine protease</keyword>
<dbReference type="AlphaFoldDB" id="A0A3Q0RZU7"/>
<reference evidence="8" key="2">
    <citation type="submission" date="2025-09" db="UniProtKB">
        <authorList>
            <consortium name="Ensembl"/>
        </authorList>
    </citation>
    <scope>IDENTIFICATION</scope>
</reference>
<evidence type="ECO:0000259" key="7">
    <source>
        <dbReference type="PROSITE" id="PS50240"/>
    </source>
</evidence>